<name>A0A2G2YCT9_CAPAN</name>
<gene>
    <name evidence="2" type="ORF">T459_26858</name>
</gene>
<feature type="compositionally biased region" description="Basic and acidic residues" evidence="1">
    <location>
        <begin position="46"/>
        <end position="64"/>
    </location>
</feature>
<keyword evidence="3" id="KW-1185">Reference proteome</keyword>
<feature type="region of interest" description="Disordered" evidence="1">
    <location>
        <begin position="34"/>
        <end position="78"/>
    </location>
</feature>
<protein>
    <recommendedName>
        <fullName evidence="4">Retrotransposon gag domain-containing protein</fullName>
    </recommendedName>
</protein>
<organism evidence="2 3">
    <name type="scientific">Capsicum annuum</name>
    <name type="common">Capsicum pepper</name>
    <dbReference type="NCBI Taxonomy" id="4072"/>
    <lineage>
        <taxon>Eukaryota</taxon>
        <taxon>Viridiplantae</taxon>
        <taxon>Streptophyta</taxon>
        <taxon>Embryophyta</taxon>
        <taxon>Tracheophyta</taxon>
        <taxon>Spermatophyta</taxon>
        <taxon>Magnoliopsida</taxon>
        <taxon>eudicotyledons</taxon>
        <taxon>Gunneridae</taxon>
        <taxon>Pentapetalae</taxon>
        <taxon>asterids</taxon>
        <taxon>lamiids</taxon>
        <taxon>Solanales</taxon>
        <taxon>Solanaceae</taxon>
        <taxon>Solanoideae</taxon>
        <taxon>Capsiceae</taxon>
        <taxon>Capsicum</taxon>
    </lineage>
</organism>
<dbReference type="Proteomes" id="UP000222542">
    <property type="component" value="Unassembled WGS sequence"/>
</dbReference>
<accession>A0A2G2YCT9</accession>
<dbReference type="EMBL" id="AYRZ02000011">
    <property type="protein sequence ID" value="PHT67371.1"/>
    <property type="molecule type" value="Genomic_DNA"/>
</dbReference>
<comment type="caution">
    <text evidence="2">The sequence shown here is derived from an EMBL/GenBank/DDBJ whole genome shotgun (WGS) entry which is preliminary data.</text>
</comment>
<feature type="compositionally biased region" description="Polar residues" evidence="1">
    <location>
        <begin position="67"/>
        <end position="76"/>
    </location>
</feature>
<evidence type="ECO:0000256" key="1">
    <source>
        <dbReference type="SAM" id="MobiDB-lite"/>
    </source>
</evidence>
<evidence type="ECO:0008006" key="4">
    <source>
        <dbReference type="Google" id="ProtNLM"/>
    </source>
</evidence>
<reference evidence="2 3" key="2">
    <citation type="journal article" date="2017" name="Genome Biol.">
        <title>New reference genome sequences of hot pepper reveal the massive evolution of plant disease-resistance genes by retroduplication.</title>
        <authorList>
            <person name="Kim S."/>
            <person name="Park J."/>
            <person name="Yeom S.I."/>
            <person name="Kim Y.M."/>
            <person name="Seo E."/>
            <person name="Kim K.T."/>
            <person name="Kim M.S."/>
            <person name="Lee J.M."/>
            <person name="Cheong K."/>
            <person name="Shin H.S."/>
            <person name="Kim S.B."/>
            <person name="Han K."/>
            <person name="Lee J."/>
            <person name="Park M."/>
            <person name="Lee H.A."/>
            <person name="Lee H.Y."/>
            <person name="Lee Y."/>
            <person name="Oh S."/>
            <person name="Lee J.H."/>
            <person name="Choi E."/>
            <person name="Choi E."/>
            <person name="Lee S.E."/>
            <person name="Jeon J."/>
            <person name="Kim H."/>
            <person name="Choi G."/>
            <person name="Song H."/>
            <person name="Lee J."/>
            <person name="Lee S.C."/>
            <person name="Kwon J.K."/>
            <person name="Lee H.Y."/>
            <person name="Koo N."/>
            <person name="Hong Y."/>
            <person name="Kim R.W."/>
            <person name="Kang W.H."/>
            <person name="Huh J.H."/>
            <person name="Kang B.C."/>
            <person name="Yang T.J."/>
            <person name="Lee Y.H."/>
            <person name="Bennetzen J.L."/>
            <person name="Choi D."/>
        </authorList>
    </citation>
    <scope>NUCLEOTIDE SEQUENCE [LARGE SCALE GENOMIC DNA]</scope>
    <source>
        <strain evidence="3">cv. CM334</strain>
    </source>
</reference>
<proteinExistence type="predicted"/>
<dbReference type="Gramene" id="PHT67371">
    <property type="protein sequence ID" value="PHT67371"/>
    <property type="gene ID" value="T459_26858"/>
</dbReference>
<evidence type="ECO:0000313" key="3">
    <source>
        <dbReference type="Proteomes" id="UP000222542"/>
    </source>
</evidence>
<dbReference type="AlphaFoldDB" id="A0A2G2YCT9"/>
<evidence type="ECO:0000313" key="2">
    <source>
        <dbReference type="EMBL" id="PHT67371.1"/>
    </source>
</evidence>
<sequence>MIQNLITEVGHLAGKVSSLEKLDHTVMELRKQLAGDNQRNTVPLRNEGDSDQGERVELHREREGSPGNFSNSQFHNSPKFHHSRFNRWSRIEFLKFNGDDLRSWLFKIERFFSMKNVAAEEKVTIASKQLERKTIQ</sequence>
<reference evidence="2 3" key="1">
    <citation type="journal article" date="2014" name="Nat. Genet.">
        <title>Genome sequence of the hot pepper provides insights into the evolution of pungency in Capsicum species.</title>
        <authorList>
            <person name="Kim S."/>
            <person name="Park M."/>
            <person name="Yeom S.I."/>
            <person name="Kim Y.M."/>
            <person name="Lee J.M."/>
            <person name="Lee H.A."/>
            <person name="Seo E."/>
            <person name="Choi J."/>
            <person name="Cheong K."/>
            <person name="Kim K.T."/>
            <person name="Jung K."/>
            <person name="Lee G.W."/>
            <person name="Oh S.K."/>
            <person name="Bae C."/>
            <person name="Kim S.B."/>
            <person name="Lee H.Y."/>
            <person name="Kim S.Y."/>
            <person name="Kim M.S."/>
            <person name="Kang B.C."/>
            <person name="Jo Y.D."/>
            <person name="Yang H.B."/>
            <person name="Jeong H.J."/>
            <person name="Kang W.H."/>
            <person name="Kwon J.K."/>
            <person name="Shin C."/>
            <person name="Lim J.Y."/>
            <person name="Park J.H."/>
            <person name="Huh J.H."/>
            <person name="Kim J.S."/>
            <person name="Kim B.D."/>
            <person name="Cohen O."/>
            <person name="Paran I."/>
            <person name="Suh M.C."/>
            <person name="Lee S.B."/>
            <person name="Kim Y.K."/>
            <person name="Shin Y."/>
            <person name="Noh S.J."/>
            <person name="Park J."/>
            <person name="Seo Y.S."/>
            <person name="Kwon S.Y."/>
            <person name="Kim H.A."/>
            <person name="Park J.M."/>
            <person name="Kim H.J."/>
            <person name="Choi S.B."/>
            <person name="Bosland P.W."/>
            <person name="Reeves G."/>
            <person name="Jo S.H."/>
            <person name="Lee B.W."/>
            <person name="Cho H.T."/>
            <person name="Choi H.S."/>
            <person name="Lee M.S."/>
            <person name="Yu Y."/>
            <person name="Do Choi Y."/>
            <person name="Park B.S."/>
            <person name="van Deynze A."/>
            <person name="Ashrafi H."/>
            <person name="Hill T."/>
            <person name="Kim W.T."/>
            <person name="Pai H.S."/>
            <person name="Ahn H.K."/>
            <person name="Yeam I."/>
            <person name="Giovannoni J.J."/>
            <person name="Rose J.K."/>
            <person name="Sorensen I."/>
            <person name="Lee S.J."/>
            <person name="Kim R.W."/>
            <person name="Choi I.Y."/>
            <person name="Choi B.S."/>
            <person name="Lim J.S."/>
            <person name="Lee Y.H."/>
            <person name="Choi D."/>
        </authorList>
    </citation>
    <scope>NUCLEOTIDE SEQUENCE [LARGE SCALE GENOMIC DNA]</scope>
    <source>
        <strain evidence="3">cv. CM334</strain>
    </source>
</reference>